<dbReference type="InterPro" id="IPR013083">
    <property type="entry name" value="Znf_RING/FYVE/PHD"/>
</dbReference>
<dbReference type="InterPro" id="IPR039399">
    <property type="entry name" value="Deltex_C_sf"/>
</dbReference>
<keyword evidence="5" id="KW-0808">Transferase</keyword>
<proteinExistence type="evidence at transcript level"/>
<dbReference type="SUPFAM" id="SSF117839">
    <property type="entry name" value="WWE domain"/>
    <property type="match status" value="2"/>
</dbReference>
<dbReference type="Gene3D" id="3.30.390.130">
    <property type="match status" value="1"/>
</dbReference>
<dbReference type="InterPro" id="IPR039398">
    <property type="entry name" value="Deltex_fam"/>
</dbReference>
<evidence type="ECO:0000256" key="6">
    <source>
        <dbReference type="ARBA" id="ARBA00022723"/>
    </source>
</evidence>
<evidence type="ECO:0000256" key="7">
    <source>
        <dbReference type="PROSITE-ProRule" id="PRU00175"/>
    </source>
</evidence>
<dbReference type="AlphaFoldDB" id="A9NW43"/>
<keyword evidence="7" id="KW-0862">Zinc</keyword>
<sequence length="452" mass="50955">MGLASSKKRLLVLPSSANSNSTVMASSSNSNSTATGASSASGNQLVEWQWQTDDLRWRSYDASRTAAIEAAHARGEYSVEISVDQGSTPTCVIYFQNQDLRQVNLRTQRQRTVRRYVNGKGSTAVWQWWESERNCWHRYDDQLASKFETGWLESRSSQRSNKLDFPAGLFFKVNGQDYSLSFEADGMQYCVKTSCCRSVRRCTYLPNQQPSSSEALAMKQCHSLNASTVSLEQARSNESEQTNTSKDEHSYLIACPNPVDGENCSVCLCSLQEDEAVELAKCHHFFHRECITQWFKTRPSCPECMTIYGVITGTQPPGDMSIRYIPITSQQHWDGLQGYPGIDIIEITYTFPNGIQTAEHPSPGRRYYGTRRVAYLPKNKEGEEVLELLKTAWNRRLIFSVGTSVTTGISDTVVWAGIHHKTQKYGGSSNYGYPDETYFDRVKKELALVNVI</sequence>
<evidence type="ECO:0000256" key="4">
    <source>
        <dbReference type="ARBA" id="ARBA00012483"/>
    </source>
</evidence>
<dbReference type="InterPro" id="IPR004170">
    <property type="entry name" value="WWE_dom"/>
</dbReference>
<dbReference type="UniPathway" id="UPA00143"/>
<dbReference type="GO" id="GO:0008270">
    <property type="term" value="F:zinc ion binding"/>
    <property type="evidence" value="ECO:0007669"/>
    <property type="project" value="UniProtKB-KW"/>
</dbReference>
<dbReference type="SMART" id="SM00184">
    <property type="entry name" value="RING"/>
    <property type="match status" value="1"/>
</dbReference>
<feature type="domain" description="RING-type" evidence="9">
    <location>
        <begin position="264"/>
        <end position="304"/>
    </location>
</feature>
<dbReference type="InterPro" id="IPR039396">
    <property type="entry name" value="Deltex_C"/>
</dbReference>
<comment type="catalytic activity">
    <reaction evidence="1">
        <text>S-ubiquitinyl-[E2 ubiquitin-conjugating enzyme]-L-cysteine + [acceptor protein]-L-lysine = [E2 ubiquitin-conjugating enzyme]-L-cysteine + N(6)-ubiquitinyl-[acceptor protein]-L-lysine.</text>
        <dbReference type="EC" id="2.3.2.27"/>
    </reaction>
</comment>
<feature type="region of interest" description="Disordered" evidence="8">
    <location>
        <begin position="19"/>
        <end position="39"/>
    </location>
</feature>
<dbReference type="Pfam" id="PF02825">
    <property type="entry name" value="WWE"/>
    <property type="match status" value="2"/>
</dbReference>
<dbReference type="CDD" id="cd09633">
    <property type="entry name" value="Deltex_C"/>
    <property type="match status" value="1"/>
</dbReference>
<dbReference type="InterPro" id="IPR001841">
    <property type="entry name" value="Znf_RING"/>
</dbReference>
<comment type="pathway">
    <text evidence="2">Protein modification; protein ubiquitination.</text>
</comment>
<protein>
    <recommendedName>
        <fullName evidence="4">RING-type E3 ubiquitin transferase</fullName>
        <ecNumber evidence="4">2.3.2.27</ecNumber>
    </recommendedName>
</protein>
<accession>A9NW43</accession>
<comment type="similarity">
    <text evidence="3">Belongs to the Deltex family.</text>
</comment>
<dbReference type="GO" id="GO:0061630">
    <property type="term" value="F:ubiquitin protein ligase activity"/>
    <property type="evidence" value="ECO:0007669"/>
    <property type="project" value="UniProtKB-EC"/>
</dbReference>
<evidence type="ECO:0000256" key="1">
    <source>
        <dbReference type="ARBA" id="ARBA00000900"/>
    </source>
</evidence>
<dbReference type="SUPFAM" id="SSF57850">
    <property type="entry name" value="RING/U-box"/>
    <property type="match status" value="1"/>
</dbReference>
<dbReference type="OMA" id="QWWESER"/>
<keyword evidence="7" id="KW-0863">Zinc-finger</keyword>
<evidence type="ECO:0000256" key="3">
    <source>
        <dbReference type="ARBA" id="ARBA00009413"/>
    </source>
</evidence>
<evidence type="ECO:0000259" key="10">
    <source>
        <dbReference type="PROSITE" id="PS50918"/>
    </source>
</evidence>
<dbReference type="Pfam" id="PF13639">
    <property type="entry name" value="zf-RING_2"/>
    <property type="match status" value="1"/>
</dbReference>
<dbReference type="InterPro" id="IPR037197">
    <property type="entry name" value="WWE_dom_sf"/>
</dbReference>
<dbReference type="Gene3D" id="3.30.40.10">
    <property type="entry name" value="Zinc/RING finger domain, C3HC4 (zinc finger)"/>
    <property type="match status" value="1"/>
</dbReference>
<evidence type="ECO:0000313" key="11">
    <source>
        <dbReference type="EMBL" id="ABK24854.1"/>
    </source>
</evidence>
<dbReference type="PROSITE" id="PS50089">
    <property type="entry name" value="ZF_RING_2"/>
    <property type="match status" value="1"/>
</dbReference>
<evidence type="ECO:0000259" key="9">
    <source>
        <dbReference type="PROSITE" id="PS50089"/>
    </source>
</evidence>
<dbReference type="PANTHER" id="PTHR12622">
    <property type="entry name" value="DELTEX-RELATED"/>
    <property type="match status" value="1"/>
</dbReference>
<dbReference type="PROSITE" id="PS50918">
    <property type="entry name" value="WWE"/>
    <property type="match status" value="1"/>
</dbReference>
<organism evidence="11">
    <name type="scientific">Picea sitchensis</name>
    <name type="common">Sitka spruce</name>
    <name type="synonym">Pinus sitchensis</name>
    <dbReference type="NCBI Taxonomy" id="3332"/>
    <lineage>
        <taxon>Eukaryota</taxon>
        <taxon>Viridiplantae</taxon>
        <taxon>Streptophyta</taxon>
        <taxon>Embryophyta</taxon>
        <taxon>Tracheophyta</taxon>
        <taxon>Spermatophyta</taxon>
        <taxon>Pinopsida</taxon>
        <taxon>Pinidae</taxon>
        <taxon>Conifers I</taxon>
        <taxon>Pinales</taxon>
        <taxon>Pinaceae</taxon>
        <taxon>Picea</taxon>
    </lineage>
</organism>
<dbReference type="EMBL" id="EF085550">
    <property type="protein sequence ID" value="ABK24854.1"/>
    <property type="molecule type" value="mRNA"/>
</dbReference>
<dbReference type="Gene3D" id="3.30.720.50">
    <property type="match status" value="2"/>
</dbReference>
<feature type="domain" description="WWE" evidence="10">
    <location>
        <begin position="33"/>
        <end position="115"/>
    </location>
</feature>
<dbReference type="GO" id="GO:0016567">
    <property type="term" value="P:protein ubiquitination"/>
    <property type="evidence" value="ECO:0007669"/>
    <property type="project" value="UniProtKB-UniPathway"/>
</dbReference>
<dbReference type="GO" id="GO:0007219">
    <property type="term" value="P:Notch signaling pathway"/>
    <property type="evidence" value="ECO:0007669"/>
    <property type="project" value="InterPro"/>
</dbReference>
<name>A9NW43_PICSI</name>
<reference evidence="11" key="1">
    <citation type="journal article" date="2008" name="BMC Genomics">
        <title>A conifer genomics resource of 200,000 spruce (Picea spp.) ESTs and 6,464 high-quality, sequence-finished full-length cDNAs for Sitka spruce (Picea sitchensis).</title>
        <authorList>
            <person name="Ralph S.G."/>
            <person name="Chun H.J."/>
            <person name="Kolosova N."/>
            <person name="Cooper D."/>
            <person name="Oddy C."/>
            <person name="Ritland C.E."/>
            <person name="Kirkpatrick R."/>
            <person name="Moore R."/>
            <person name="Barber S."/>
            <person name="Holt R.A."/>
            <person name="Jones S.J."/>
            <person name="Marra M.A."/>
            <person name="Douglas C.J."/>
            <person name="Ritland K."/>
            <person name="Bohlmann J."/>
        </authorList>
    </citation>
    <scope>NUCLEOTIDE SEQUENCE</scope>
    <source>
        <tissue evidence="11">Green portion of the leader tissue</tissue>
    </source>
</reference>
<evidence type="ECO:0000256" key="2">
    <source>
        <dbReference type="ARBA" id="ARBA00004906"/>
    </source>
</evidence>
<evidence type="ECO:0000256" key="8">
    <source>
        <dbReference type="SAM" id="MobiDB-lite"/>
    </source>
</evidence>
<keyword evidence="6" id="KW-0479">Metal-binding</keyword>
<dbReference type="Pfam" id="PF18102">
    <property type="entry name" value="DTC"/>
    <property type="match status" value="1"/>
</dbReference>
<evidence type="ECO:0000256" key="5">
    <source>
        <dbReference type="ARBA" id="ARBA00022679"/>
    </source>
</evidence>
<dbReference type="EC" id="2.3.2.27" evidence="4"/>